<evidence type="ECO:0000313" key="3">
    <source>
        <dbReference type="Proteomes" id="UP001299235"/>
    </source>
</evidence>
<comment type="caution">
    <text evidence="2">The sequence shown here is derived from an EMBL/GenBank/DDBJ whole genome shotgun (WGS) entry which is preliminary data.</text>
</comment>
<evidence type="ECO:0000256" key="1">
    <source>
        <dbReference type="SAM" id="MobiDB-lite"/>
    </source>
</evidence>
<reference evidence="2 3" key="1">
    <citation type="submission" date="2021-10" db="EMBL/GenBank/DDBJ databases">
        <title>Anaerobic single-cell dispensing facilitates the cultivation of human gut bacteria.</title>
        <authorList>
            <person name="Afrizal A."/>
        </authorList>
    </citation>
    <scope>NUCLEOTIDE SEQUENCE [LARGE SCALE GENOMIC DNA]</scope>
    <source>
        <strain evidence="2 3">CLA-AA-H246</strain>
    </source>
</reference>
<feature type="compositionally biased region" description="Acidic residues" evidence="1">
    <location>
        <begin position="7"/>
        <end position="16"/>
    </location>
</feature>
<dbReference type="RefSeq" id="WP_248835527.1">
    <property type="nucleotide sequence ID" value="NZ_JAJEQE010000030.1"/>
</dbReference>
<accession>A0ABS8EYD7</accession>
<dbReference type="EMBL" id="JAJEQE010000030">
    <property type="protein sequence ID" value="MCC2149442.1"/>
    <property type="molecule type" value="Genomic_DNA"/>
</dbReference>
<gene>
    <name evidence="2" type="ORF">LKD42_09265</name>
</gene>
<name>A0ABS8EYD7_9FIRM</name>
<protein>
    <submittedName>
        <fullName evidence="2">DUF6096 family protein</fullName>
    </submittedName>
</protein>
<dbReference type="Proteomes" id="UP001299235">
    <property type="component" value="Unassembled WGS sequence"/>
</dbReference>
<evidence type="ECO:0000313" key="2">
    <source>
        <dbReference type="EMBL" id="MCC2149442.1"/>
    </source>
</evidence>
<feature type="region of interest" description="Disordered" evidence="1">
    <location>
        <begin position="1"/>
        <end position="24"/>
    </location>
</feature>
<sequence>MERLEGLDEEFQEEETEKVTSIEEAKKKRPPFHYWEVAGVQHKMKLNTGMITKLENKYRTNIMTLVTANDIPPLGVMLTIAQAAIEPWEHGTTFDKVTKLYDKWLEEGGNQFDFMAKVIMPTMAVSGFFTPAMAESLMKDLDQADVIL</sequence>
<proteinExistence type="predicted"/>
<keyword evidence="3" id="KW-1185">Reference proteome</keyword>
<organism evidence="2 3">
    <name type="scientific">Hominisplanchenecus faecis</name>
    <dbReference type="NCBI Taxonomy" id="2885351"/>
    <lineage>
        <taxon>Bacteria</taxon>
        <taxon>Bacillati</taxon>
        <taxon>Bacillota</taxon>
        <taxon>Clostridia</taxon>
        <taxon>Lachnospirales</taxon>
        <taxon>Lachnospiraceae</taxon>
        <taxon>Hominisplanchenecus</taxon>
    </lineage>
</organism>